<evidence type="ECO:0000259" key="7">
    <source>
        <dbReference type="Pfam" id="PF01266"/>
    </source>
</evidence>
<keyword evidence="3 8" id="KW-0560">Oxidoreductase</keyword>
<dbReference type="InterPro" id="IPR012727">
    <property type="entry name" value="Gly_oxidase_ThiO"/>
</dbReference>
<dbReference type="InterPro" id="IPR036188">
    <property type="entry name" value="FAD/NAD-bd_sf"/>
</dbReference>
<keyword evidence="2" id="KW-0784">Thiamine biosynthesis</keyword>
<evidence type="ECO:0000256" key="3">
    <source>
        <dbReference type="ARBA" id="ARBA00023002"/>
    </source>
</evidence>
<dbReference type="GO" id="GO:0050660">
    <property type="term" value="F:flavin adenine dinucleotide binding"/>
    <property type="evidence" value="ECO:0007669"/>
    <property type="project" value="InterPro"/>
</dbReference>
<dbReference type="UniPathway" id="UPA00060"/>
<comment type="catalytic activity">
    <reaction evidence="4">
        <text>glycine + O2 + H2O = glyoxylate + H2O2 + NH4(+)</text>
        <dbReference type="Rhea" id="RHEA:11532"/>
        <dbReference type="ChEBI" id="CHEBI:15377"/>
        <dbReference type="ChEBI" id="CHEBI:15379"/>
        <dbReference type="ChEBI" id="CHEBI:16240"/>
        <dbReference type="ChEBI" id="CHEBI:28938"/>
        <dbReference type="ChEBI" id="CHEBI:36655"/>
        <dbReference type="ChEBI" id="CHEBI:57305"/>
        <dbReference type="EC" id="1.4.3.19"/>
    </reaction>
</comment>
<evidence type="ECO:0000313" key="8">
    <source>
        <dbReference type="EMBL" id="NYI07062.1"/>
    </source>
</evidence>
<dbReference type="PANTHER" id="PTHR13847">
    <property type="entry name" value="SARCOSINE DEHYDROGENASE-RELATED"/>
    <property type="match status" value="1"/>
</dbReference>
<gene>
    <name evidence="8" type="ORF">FHU37_004005</name>
</gene>
<comment type="caution">
    <text evidence="8">The sequence shown here is derived from an EMBL/GenBank/DDBJ whole genome shotgun (WGS) entry which is preliminary data.</text>
</comment>
<dbReference type="FunFam" id="3.30.9.10:FF:000003">
    <property type="entry name" value="Glycine oxidase ThiO"/>
    <property type="match status" value="1"/>
</dbReference>
<reference evidence="8 9" key="1">
    <citation type="submission" date="2020-07" db="EMBL/GenBank/DDBJ databases">
        <title>Sequencing the genomes of 1000 actinobacteria strains.</title>
        <authorList>
            <person name="Klenk H.-P."/>
        </authorList>
    </citation>
    <scope>NUCLEOTIDE SEQUENCE [LARGE SCALE GENOMIC DNA]</scope>
    <source>
        <strain evidence="8 9">DSM 42178</strain>
    </source>
</reference>
<dbReference type="GO" id="GO:0005737">
    <property type="term" value="C:cytoplasm"/>
    <property type="evidence" value="ECO:0007669"/>
    <property type="project" value="TreeGrafter"/>
</dbReference>
<evidence type="ECO:0000256" key="4">
    <source>
        <dbReference type="ARBA" id="ARBA00049872"/>
    </source>
</evidence>
<dbReference type="InterPro" id="IPR006076">
    <property type="entry name" value="FAD-dep_OxRdtase"/>
</dbReference>
<proteinExistence type="predicted"/>
<feature type="domain" description="FAD dependent oxidoreductase" evidence="7">
    <location>
        <begin position="14"/>
        <end position="380"/>
    </location>
</feature>
<evidence type="ECO:0000256" key="2">
    <source>
        <dbReference type="ARBA" id="ARBA00022977"/>
    </source>
</evidence>
<dbReference type="GO" id="GO:0043799">
    <property type="term" value="F:glycine oxidase activity"/>
    <property type="evidence" value="ECO:0007669"/>
    <property type="project" value="UniProtKB-EC"/>
</dbReference>
<sequence length="422" mass="42865">MGVSAAGSSGGSPDVLVVGGGLVGLAVAWRAAARGLRVGVVDPAPGGGAARVAAGMLAAVTEVKYGEEALLALNLESQRRYPGFVAELVEAAGEDVGYRECGTLAVALDADDRAELREVYAHQRRLGLPVSWLTGREARRLEPMLAASVRGALLAEGDHQVDGRRLCAALLTACGRLGVDVVRGSARRLLRAGGSPGGRAGGAAGGRVVGVRLDDGTELTAGQVVLAAGSHSALLEGVPEEVLPPVRPVKGQVLRLRMPSGAGAPGAFLGRTVRAVVRGVHLYLVPRLNGELVVGATEEEMGYDTTVTAGGVYELLRDAHELVPGITELPLVETSAGLRPGSPDNAPVLGPSGLDGLALATGHGRNGVLLTPVTADCLAEYLVSGRLPEVAAPFTARRFRRSGAPSAAGAAPAGPALREVVA</sequence>
<evidence type="ECO:0000256" key="6">
    <source>
        <dbReference type="SAM" id="MobiDB-lite"/>
    </source>
</evidence>
<dbReference type="AlphaFoldDB" id="A0A853A9I0"/>
<evidence type="ECO:0000256" key="1">
    <source>
        <dbReference type="ARBA" id="ARBA00004948"/>
    </source>
</evidence>
<dbReference type="Pfam" id="PF01266">
    <property type="entry name" value="DAO"/>
    <property type="match status" value="1"/>
</dbReference>
<dbReference type="EMBL" id="JACBZD010000001">
    <property type="protein sequence ID" value="NYI07062.1"/>
    <property type="molecule type" value="Genomic_DNA"/>
</dbReference>
<protein>
    <recommendedName>
        <fullName evidence="5">glycine oxidase</fullName>
        <ecNumber evidence="5">1.4.3.19</ecNumber>
    </recommendedName>
</protein>
<comment type="pathway">
    <text evidence="1">Cofactor biosynthesis; thiamine diphosphate biosynthesis.</text>
</comment>
<organism evidence="8 9">
    <name type="scientific">Allostreptomyces psammosilenae</name>
    <dbReference type="NCBI Taxonomy" id="1892865"/>
    <lineage>
        <taxon>Bacteria</taxon>
        <taxon>Bacillati</taxon>
        <taxon>Actinomycetota</taxon>
        <taxon>Actinomycetes</taxon>
        <taxon>Kitasatosporales</taxon>
        <taxon>Streptomycetaceae</taxon>
        <taxon>Allostreptomyces</taxon>
    </lineage>
</organism>
<dbReference type="SUPFAM" id="SSF54373">
    <property type="entry name" value="FAD-linked reductases, C-terminal domain"/>
    <property type="match status" value="1"/>
</dbReference>
<dbReference type="RefSeq" id="WP_179815542.1">
    <property type="nucleotide sequence ID" value="NZ_JACBZD010000001.1"/>
</dbReference>
<dbReference type="EC" id="1.4.3.19" evidence="5"/>
<dbReference type="PANTHER" id="PTHR13847:SF289">
    <property type="entry name" value="GLYCINE OXIDASE"/>
    <property type="match status" value="1"/>
</dbReference>
<dbReference type="GO" id="GO:0009228">
    <property type="term" value="P:thiamine biosynthetic process"/>
    <property type="evidence" value="ECO:0007669"/>
    <property type="project" value="UniProtKB-KW"/>
</dbReference>
<dbReference type="Gene3D" id="3.50.50.60">
    <property type="entry name" value="FAD/NAD(P)-binding domain"/>
    <property type="match status" value="1"/>
</dbReference>
<dbReference type="SUPFAM" id="SSF51905">
    <property type="entry name" value="FAD/NAD(P)-binding domain"/>
    <property type="match status" value="1"/>
</dbReference>
<dbReference type="NCBIfam" id="TIGR02352">
    <property type="entry name" value="thiamin_ThiO"/>
    <property type="match status" value="1"/>
</dbReference>
<dbReference type="Gene3D" id="3.30.9.10">
    <property type="entry name" value="D-Amino Acid Oxidase, subunit A, domain 2"/>
    <property type="match status" value="1"/>
</dbReference>
<evidence type="ECO:0000313" key="9">
    <source>
        <dbReference type="Proteomes" id="UP000567795"/>
    </source>
</evidence>
<dbReference type="PRINTS" id="PR00411">
    <property type="entry name" value="PNDRDTASEI"/>
</dbReference>
<dbReference type="GO" id="GO:0009229">
    <property type="term" value="P:thiamine diphosphate biosynthetic process"/>
    <property type="evidence" value="ECO:0007669"/>
    <property type="project" value="UniProtKB-UniPathway"/>
</dbReference>
<name>A0A853A9I0_9ACTN</name>
<accession>A0A853A9I0</accession>
<keyword evidence="9" id="KW-1185">Reference proteome</keyword>
<feature type="compositionally biased region" description="Low complexity" evidence="6">
    <location>
        <begin position="403"/>
        <end position="416"/>
    </location>
</feature>
<feature type="region of interest" description="Disordered" evidence="6">
    <location>
        <begin position="403"/>
        <end position="422"/>
    </location>
</feature>
<evidence type="ECO:0000256" key="5">
    <source>
        <dbReference type="ARBA" id="ARBA00050018"/>
    </source>
</evidence>
<dbReference type="Proteomes" id="UP000567795">
    <property type="component" value="Unassembled WGS sequence"/>
</dbReference>